<evidence type="ECO:0000256" key="12">
    <source>
        <dbReference type="ARBA" id="ARBA00023012"/>
    </source>
</evidence>
<dbReference type="InterPro" id="IPR036641">
    <property type="entry name" value="HPT_dom_sf"/>
</dbReference>
<dbReference type="EC" id="2.7.13.3" evidence="3"/>
<dbReference type="PANTHER" id="PTHR43395">
    <property type="entry name" value="SENSOR HISTIDINE KINASE CHEA"/>
    <property type="match status" value="1"/>
</dbReference>
<keyword evidence="11" id="KW-0067">ATP-binding</keyword>
<keyword evidence="9" id="KW-0547">Nucleotide-binding</keyword>
<dbReference type="InterPro" id="IPR035891">
    <property type="entry name" value="CheY-binding_CheA"/>
</dbReference>
<evidence type="ECO:0000256" key="6">
    <source>
        <dbReference type="ARBA" id="ARBA00022500"/>
    </source>
</evidence>
<evidence type="ECO:0000259" key="15">
    <source>
        <dbReference type="PROSITE" id="PS50109"/>
    </source>
</evidence>
<dbReference type="InterPro" id="IPR010808">
    <property type="entry name" value="CheA_P2-bd"/>
</dbReference>
<comment type="caution">
    <text evidence="18">The sequence shown here is derived from an EMBL/GenBank/DDBJ whole genome shotgun (WGS) entry which is preliminary data.</text>
</comment>
<dbReference type="InterPro" id="IPR036097">
    <property type="entry name" value="HisK_dim/P_sf"/>
</dbReference>
<comment type="catalytic activity">
    <reaction evidence="1">
        <text>ATP + protein L-histidine = ADP + protein N-phospho-L-histidine.</text>
        <dbReference type="EC" id="2.7.13.3"/>
    </reaction>
</comment>
<dbReference type="EMBL" id="JAEAGR010000001">
    <property type="protein sequence ID" value="MBH1939577.1"/>
    <property type="molecule type" value="Genomic_DNA"/>
</dbReference>
<dbReference type="Gene3D" id="2.30.30.40">
    <property type="entry name" value="SH3 Domains"/>
    <property type="match status" value="1"/>
</dbReference>
<evidence type="ECO:0000256" key="5">
    <source>
        <dbReference type="ARBA" id="ARBA00022490"/>
    </source>
</evidence>
<dbReference type="PROSITE" id="PS50851">
    <property type="entry name" value="CHEW"/>
    <property type="match status" value="1"/>
</dbReference>
<evidence type="ECO:0000256" key="9">
    <source>
        <dbReference type="ARBA" id="ARBA00022741"/>
    </source>
</evidence>
<evidence type="ECO:0000313" key="18">
    <source>
        <dbReference type="EMBL" id="MBH1939577.1"/>
    </source>
</evidence>
<dbReference type="SUPFAM" id="SSF55052">
    <property type="entry name" value="CheY-binding domain of CheA"/>
    <property type="match status" value="1"/>
</dbReference>
<dbReference type="CDD" id="cd00088">
    <property type="entry name" value="HPT"/>
    <property type="match status" value="1"/>
</dbReference>
<dbReference type="FunFam" id="3.30.565.10:FF:000016">
    <property type="entry name" value="Chemotaxis protein CheA, putative"/>
    <property type="match status" value="1"/>
</dbReference>
<dbReference type="Proteomes" id="UP000623269">
    <property type="component" value="Unassembled WGS sequence"/>
</dbReference>
<protein>
    <recommendedName>
        <fullName evidence="4">Chemotaxis protein CheA</fullName>
        <ecNumber evidence="3">2.7.13.3</ecNumber>
    </recommendedName>
</protein>
<dbReference type="SUPFAM" id="SSF55874">
    <property type="entry name" value="ATPase domain of HSP90 chaperone/DNA topoisomerase II/histidine kinase"/>
    <property type="match status" value="1"/>
</dbReference>
<dbReference type="SMART" id="SM00073">
    <property type="entry name" value="HPT"/>
    <property type="match status" value="1"/>
</dbReference>
<dbReference type="Pfam" id="PF01584">
    <property type="entry name" value="CheW"/>
    <property type="match status" value="1"/>
</dbReference>
<keyword evidence="10" id="KW-0418">Kinase</keyword>
<keyword evidence="6" id="KW-0145">Chemotaxis</keyword>
<keyword evidence="12" id="KW-0902">Two-component regulatory system</keyword>
<evidence type="ECO:0000259" key="17">
    <source>
        <dbReference type="PROSITE" id="PS50894"/>
    </source>
</evidence>
<dbReference type="Gene3D" id="1.20.120.160">
    <property type="entry name" value="HPT domain"/>
    <property type="match status" value="1"/>
</dbReference>
<dbReference type="SUPFAM" id="SSF47384">
    <property type="entry name" value="Homodimeric domain of signal transducing histidine kinase"/>
    <property type="match status" value="1"/>
</dbReference>
<dbReference type="GO" id="GO:0006935">
    <property type="term" value="P:chemotaxis"/>
    <property type="evidence" value="ECO:0007669"/>
    <property type="project" value="UniProtKB-KW"/>
</dbReference>
<dbReference type="InterPro" id="IPR002545">
    <property type="entry name" value="CheW-lke_dom"/>
</dbReference>
<evidence type="ECO:0000259" key="16">
    <source>
        <dbReference type="PROSITE" id="PS50851"/>
    </source>
</evidence>
<keyword evidence="8" id="KW-0808">Transferase</keyword>
<evidence type="ECO:0000256" key="13">
    <source>
        <dbReference type="ARBA" id="ARBA00035100"/>
    </source>
</evidence>
<dbReference type="PROSITE" id="PS50894">
    <property type="entry name" value="HPT"/>
    <property type="match status" value="1"/>
</dbReference>
<evidence type="ECO:0000256" key="1">
    <source>
        <dbReference type="ARBA" id="ARBA00000085"/>
    </source>
</evidence>
<reference evidence="18" key="1">
    <citation type="submission" date="2020-12" db="EMBL/GenBank/DDBJ databases">
        <title>M. sibirica DSM 26468T genome.</title>
        <authorList>
            <person name="Thieme N."/>
            <person name="Rettenmaier R."/>
            <person name="Zverlov V."/>
            <person name="Liebl W."/>
        </authorList>
    </citation>
    <scope>NUCLEOTIDE SEQUENCE</scope>
    <source>
        <strain evidence="18">DSM 26468</strain>
    </source>
</reference>
<evidence type="ECO:0000313" key="19">
    <source>
        <dbReference type="Proteomes" id="UP000623269"/>
    </source>
</evidence>
<feature type="modified residue" description="Phosphohistidine" evidence="14">
    <location>
        <position position="51"/>
    </location>
</feature>
<evidence type="ECO:0000256" key="11">
    <source>
        <dbReference type="ARBA" id="ARBA00022840"/>
    </source>
</evidence>
<dbReference type="Gene3D" id="1.10.287.560">
    <property type="entry name" value="Histidine kinase CheA-like, homodimeric domain"/>
    <property type="match status" value="1"/>
</dbReference>
<dbReference type="InterPro" id="IPR004105">
    <property type="entry name" value="CheA-like_dim"/>
</dbReference>
<dbReference type="InterPro" id="IPR004358">
    <property type="entry name" value="Sig_transdc_His_kin-like_C"/>
</dbReference>
<evidence type="ECO:0000256" key="4">
    <source>
        <dbReference type="ARBA" id="ARBA00021495"/>
    </source>
</evidence>
<feature type="domain" description="Histidine kinase" evidence="15">
    <location>
        <begin position="349"/>
        <end position="553"/>
    </location>
</feature>
<organism evidence="18 19">
    <name type="scientific">Mobilitalea sibirica</name>
    <dbReference type="NCBI Taxonomy" id="1462919"/>
    <lineage>
        <taxon>Bacteria</taxon>
        <taxon>Bacillati</taxon>
        <taxon>Bacillota</taxon>
        <taxon>Clostridia</taxon>
        <taxon>Lachnospirales</taxon>
        <taxon>Lachnospiraceae</taxon>
        <taxon>Mobilitalea</taxon>
    </lineage>
</organism>
<dbReference type="InterPro" id="IPR003594">
    <property type="entry name" value="HATPase_dom"/>
</dbReference>
<dbReference type="PANTHER" id="PTHR43395:SF10">
    <property type="entry name" value="CHEMOTAXIS PROTEIN CHEA"/>
    <property type="match status" value="1"/>
</dbReference>
<evidence type="ECO:0000256" key="3">
    <source>
        <dbReference type="ARBA" id="ARBA00012438"/>
    </source>
</evidence>
<evidence type="ECO:0000256" key="10">
    <source>
        <dbReference type="ARBA" id="ARBA00022777"/>
    </source>
</evidence>
<dbReference type="Pfam" id="PF07194">
    <property type="entry name" value="P2"/>
    <property type="match status" value="1"/>
</dbReference>
<dbReference type="RefSeq" id="WP_197659789.1">
    <property type="nucleotide sequence ID" value="NZ_JAEAGR010000001.1"/>
</dbReference>
<keyword evidence="5" id="KW-0963">Cytoplasm</keyword>
<comment type="subcellular location">
    <subcellularLocation>
        <location evidence="2">Cytoplasm</location>
    </subcellularLocation>
</comment>
<gene>
    <name evidence="18" type="ORF">I5677_01560</name>
</gene>
<dbReference type="InterPro" id="IPR051315">
    <property type="entry name" value="Bact_Chemotaxis_CheA"/>
</dbReference>
<dbReference type="GO" id="GO:0005737">
    <property type="term" value="C:cytoplasm"/>
    <property type="evidence" value="ECO:0007669"/>
    <property type="project" value="UniProtKB-SubCell"/>
</dbReference>
<name>A0A8J7HB43_9FIRM</name>
<keyword evidence="7 14" id="KW-0597">Phosphoprotein</keyword>
<dbReference type="GO" id="GO:0005524">
    <property type="term" value="F:ATP binding"/>
    <property type="evidence" value="ECO:0007669"/>
    <property type="project" value="UniProtKB-KW"/>
</dbReference>
<comment type="function">
    <text evidence="13">Involved in the transmission of sensory signals from the chemoreceptors to the flagellar motors. CheA is autophosphorylated; it can transfer its phosphate group to either CheB or CheY.</text>
</comment>
<dbReference type="InterPro" id="IPR005467">
    <property type="entry name" value="His_kinase_dom"/>
</dbReference>
<dbReference type="GO" id="GO:0000155">
    <property type="term" value="F:phosphorelay sensor kinase activity"/>
    <property type="evidence" value="ECO:0007669"/>
    <property type="project" value="InterPro"/>
</dbReference>
<dbReference type="SMART" id="SM01231">
    <property type="entry name" value="H-kinase_dim"/>
    <property type="match status" value="1"/>
</dbReference>
<dbReference type="CDD" id="cd16916">
    <property type="entry name" value="HATPase_CheA-like"/>
    <property type="match status" value="1"/>
</dbReference>
<evidence type="ECO:0000256" key="14">
    <source>
        <dbReference type="PROSITE-ProRule" id="PRU00110"/>
    </source>
</evidence>
<dbReference type="InterPro" id="IPR037006">
    <property type="entry name" value="CheA-like_homodim_sf"/>
</dbReference>
<dbReference type="Pfam" id="PF02518">
    <property type="entry name" value="HATPase_c"/>
    <property type="match status" value="1"/>
</dbReference>
<dbReference type="SUPFAM" id="SSF47226">
    <property type="entry name" value="Histidine-containing phosphotransfer domain, HPT domain"/>
    <property type="match status" value="1"/>
</dbReference>
<feature type="domain" description="CheW-like" evidence="16">
    <location>
        <begin position="555"/>
        <end position="687"/>
    </location>
</feature>
<dbReference type="Gene3D" id="3.30.565.10">
    <property type="entry name" value="Histidine kinase-like ATPase, C-terminal domain"/>
    <property type="match status" value="1"/>
</dbReference>
<dbReference type="InterPro" id="IPR036890">
    <property type="entry name" value="HATPase_C_sf"/>
</dbReference>
<dbReference type="SUPFAM" id="SSF50341">
    <property type="entry name" value="CheW-like"/>
    <property type="match status" value="1"/>
</dbReference>
<sequence length="687" mass="78808">MVKDKAKEPMLEMYIFETLQLLEQLEQLILTTEKNEEFDGNQINEVFRIMHTIKGSSAMMMFENISTLSHTIEDIFYYIRENTPQSIDYTILTDLIFESLDFIKREIDKINNDLVSDGDSREIIEKLKSFLSTIKKEENIDNSTEKKETEENKQQYYIKQDKQSGTEYQYSYRALIFFEDGCEMENIRAYTVVHNLSEITDQMHYIPENLIEDSNSLENIREKGFLVYLKSNLNYEMMQEFFMQIIFLKKLELIQMEDDSEYLEISDNRLIQTTNIQQTPDKILVPIIKKESPTHETLSNSSIQNIISVNVEKLDKLMDLIGEIVIAEAMVVENPDLKGYEFENFTKAARHLHKITNDLQEIVMSIRMVSLSSTFQKMNRIVRDMSKKLNKDVALNIIGEDTEVDKNIIEHISDPLMHLVRNSIDHGIETTEERLDKGKDRKGTVILEARNAGKDVLINVKDDGRGLDKLKIYEKARQNNLIVNDEAELTDREIFNLILLPGFSTKESVTEFSGRGVGMDVVVKNIEKIGGEINVDSKIDRGTTITLKIPLTLAIIDGMNIKVGNSLYTIPIISIKESFKVKLRQIIEDPEGNEMILVRGNCYPVLRLHKIHHISNSITDLTEGIMIMVEHDDKEICVFADELLGQQQIVVKPLPDLLKDIGIQGIAGCSLMGDGRISLILNIGAFL</sequence>
<accession>A0A8J7HB43</accession>
<dbReference type="Pfam" id="PF02895">
    <property type="entry name" value="H-kinase_dim"/>
    <property type="match status" value="1"/>
</dbReference>
<proteinExistence type="predicted"/>
<dbReference type="Pfam" id="PF01627">
    <property type="entry name" value="Hpt"/>
    <property type="match status" value="1"/>
</dbReference>
<dbReference type="SMART" id="SM00260">
    <property type="entry name" value="CheW"/>
    <property type="match status" value="1"/>
</dbReference>
<dbReference type="SMART" id="SM00387">
    <property type="entry name" value="HATPase_c"/>
    <property type="match status" value="1"/>
</dbReference>
<dbReference type="InterPro" id="IPR008207">
    <property type="entry name" value="Sig_transdc_His_kin_Hpt_dom"/>
</dbReference>
<dbReference type="AlphaFoldDB" id="A0A8J7HB43"/>
<dbReference type="PRINTS" id="PR00344">
    <property type="entry name" value="BCTRLSENSOR"/>
</dbReference>
<dbReference type="PROSITE" id="PS50109">
    <property type="entry name" value="HIS_KIN"/>
    <property type="match status" value="1"/>
</dbReference>
<evidence type="ECO:0000256" key="2">
    <source>
        <dbReference type="ARBA" id="ARBA00004496"/>
    </source>
</evidence>
<feature type="domain" description="HPt" evidence="17">
    <location>
        <begin position="3"/>
        <end position="110"/>
    </location>
</feature>
<evidence type="ECO:0000256" key="8">
    <source>
        <dbReference type="ARBA" id="ARBA00022679"/>
    </source>
</evidence>
<dbReference type="InterPro" id="IPR036061">
    <property type="entry name" value="CheW-like_dom_sf"/>
</dbReference>
<keyword evidence="19" id="KW-1185">Reference proteome</keyword>
<evidence type="ECO:0000256" key="7">
    <source>
        <dbReference type="ARBA" id="ARBA00022553"/>
    </source>
</evidence>